<dbReference type="Proteomes" id="UP000185544">
    <property type="component" value="Chromosome"/>
</dbReference>
<dbReference type="Pfam" id="PF01641">
    <property type="entry name" value="SelR"/>
    <property type="match status" value="1"/>
</dbReference>
<keyword evidence="5" id="KW-0862">Zinc</keyword>
<dbReference type="RefSeq" id="WP_075276654.1">
    <property type="nucleotide sequence ID" value="NZ_CP016908.1"/>
</dbReference>
<dbReference type="KEGG" id="pabo:BCY86_04285"/>
<dbReference type="GO" id="GO:0006979">
    <property type="term" value="P:response to oxidative stress"/>
    <property type="evidence" value="ECO:0007669"/>
    <property type="project" value="InterPro"/>
</dbReference>
<dbReference type="InterPro" id="IPR011057">
    <property type="entry name" value="Mss4-like_sf"/>
</dbReference>
<protein>
    <recommendedName>
        <fullName evidence="3">peptide-methionine (R)-S-oxide reductase</fullName>
        <ecNumber evidence="3">1.8.4.12</ecNumber>
    </recommendedName>
</protein>
<evidence type="ECO:0000256" key="2">
    <source>
        <dbReference type="ARBA" id="ARBA00007174"/>
    </source>
</evidence>
<dbReference type="SUPFAM" id="SSF51316">
    <property type="entry name" value="Mss4-like"/>
    <property type="match status" value="1"/>
</dbReference>
<dbReference type="AlphaFoldDB" id="A0A1L6MX49"/>
<evidence type="ECO:0000256" key="7">
    <source>
        <dbReference type="ARBA" id="ARBA00048488"/>
    </source>
</evidence>
<keyword evidence="10" id="KW-1185">Reference proteome</keyword>
<evidence type="ECO:0000313" key="10">
    <source>
        <dbReference type="Proteomes" id="UP000185544"/>
    </source>
</evidence>
<dbReference type="PROSITE" id="PS51790">
    <property type="entry name" value="MSRB"/>
    <property type="match status" value="1"/>
</dbReference>
<dbReference type="NCBIfam" id="TIGR00357">
    <property type="entry name" value="peptide-methionine (R)-S-oxide reductase MsrB"/>
    <property type="match status" value="1"/>
</dbReference>
<dbReference type="EC" id="1.8.4.12" evidence="3"/>
<comment type="cofactor">
    <cofactor evidence="1">
        <name>Zn(2+)</name>
        <dbReference type="ChEBI" id="CHEBI:29105"/>
    </cofactor>
</comment>
<dbReference type="GO" id="GO:0030091">
    <property type="term" value="P:protein repair"/>
    <property type="evidence" value="ECO:0007669"/>
    <property type="project" value="InterPro"/>
</dbReference>
<dbReference type="GO" id="GO:0046872">
    <property type="term" value="F:metal ion binding"/>
    <property type="evidence" value="ECO:0007669"/>
    <property type="project" value="UniProtKB-KW"/>
</dbReference>
<comment type="similarity">
    <text evidence="2">Belongs to the MsrB Met sulfoxide reductase family.</text>
</comment>
<evidence type="ECO:0000256" key="1">
    <source>
        <dbReference type="ARBA" id="ARBA00001947"/>
    </source>
</evidence>
<feature type="domain" description="MsrB" evidence="8">
    <location>
        <begin position="8"/>
        <end position="130"/>
    </location>
</feature>
<evidence type="ECO:0000256" key="6">
    <source>
        <dbReference type="ARBA" id="ARBA00023002"/>
    </source>
</evidence>
<dbReference type="EMBL" id="CP016908">
    <property type="protein sequence ID" value="APR99987.1"/>
    <property type="molecule type" value="Genomic_DNA"/>
</dbReference>
<dbReference type="OrthoDB" id="4174719at2"/>
<evidence type="ECO:0000256" key="4">
    <source>
        <dbReference type="ARBA" id="ARBA00022723"/>
    </source>
</evidence>
<dbReference type="GO" id="GO:0033743">
    <property type="term" value="F:peptide-methionine (R)-S-oxide reductase activity"/>
    <property type="evidence" value="ECO:0007669"/>
    <property type="project" value="UniProtKB-EC"/>
</dbReference>
<dbReference type="InterPro" id="IPR028427">
    <property type="entry name" value="Met_Sox_Rdtase_MsrB"/>
</dbReference>
<dbReference type="Gene3D" id="2.170.150.20">
    <property type="entry name" value="Peptide methionine sulfoxide reductase"/>
    <property type="match status" value="1"/>
</dbReference>
<evidence type="ECO:0000256" key="5">
    <source>
        <dbReference type="ARBA" id="ARBA00022833"/>
    </source>
</evidence>
<dbReference type="GO" id="GO:0005737">
    <property type="term" value="C:cytoplasm"/>
    <property type="evidence" value="ECO:0007669"/>
    <property type="project" value="TreeGrafter"/>
</dbReference>
<evidence type="ECO:0000256" key="3">
    <source>
        <dbReference type="ARBA" id="ARBA00012499"/>
    </source>
</evidence>
<dbReference type="FunFam" id="2.170.150.20:FF:000001">
    <property type="entry name" value="Peptide methionine sulfoxide reductase MsrB"/>
    <property type="match status" value="1"/>
</dbReference>
<proteinExistence type="inferred from homology"/>
<dbReference type="STRING" id="1882918.BCY86_04285"/>
<dbReference type="PANTHER" id="PTHR10173">
    <property type="entry name" value="METHIONINE SULFOXIDE REDUCTASE"/>
    <property type="match status" value="1"/>
</dbReference>
<accession>A0A1L6MX49</accession>
<comment type="catalytic activity">
    <reaction evidence="7">
        <text>L-methionyl-[protein] + [thioredoxin]-disulfide + H2O = L-methionyl-(R)-S-oxide-[protein] + [thioredoxin]-dithiol</text>
        <dbReference type="Rhea" id="RHEA:24164"/>
        <dbReference type="Rhea" id="RHEA-COMP:10698"/>
        <dbReference type="Rhea" id="RHEA-COMP:10700"/>
        <dbReference type="Rhea" id="RHEA-COMP:12313"/>
        <dbReference type="Rhea" id="RHEA-COMP:12314"/>
        <dbReference type="ChEBI" id="CHEBI:15377"/>
        <dbReference type="ChEBI" id="CHEBI:16044"/>
        <dbReference type="ChEBI" id="CHEBI:29950"/>
        <dbReference type="ChEBI" id="CHEBI:45764"/>
        <dbReference type="ChEBI" id="CHEBI:50058"/>
        <dbReference type="EC" id="1.8.4.12"/>
    </reaction>
</comment>
<sequence>MKRVDQIEKKWEMELTPIQFKVCHQKGTEAPFTGEYWNLKACGIYQCVCCRTNLFHSDAKFDSGTGWPSFFEPINEASVAFVEDISHGMIRLEVQCAQCGAHLGHRFEDGPTPTGERYCIISTSLHFLAL</sequence>
<dbReference type="PANTHER" id="PTHR10173:SF52">
    <property type="entry name" value="METHIONINE-R-SULFOXIDE REDUCTASE B1"/>
    <property type="match status" value="1"/>
</dbReference>
<name>A0A1L6MX49_9BACT</name>
<dbReference type="InterPro" id="IPR002579">
    <property type="entry name" value="Met_Sox_Rdtase_MsrB_dom"/>
</dbReference>
<evidence type="ECO:0000259" key="8">
    <source>
        <dbReference type="PROSITE" id="PS51790"/>
    </source>
</evidence>
<organism evidence="9 10">
    <name type="scientific">Pajaroellobacter abortibovis</name>
    <dbReference type="NCBI Taxonomy" id="1882918"/>
    <lineage>
        <taxon>Bacteria</taxon>
        <taxon>Pseudomonadati</taxon>
        <taxon>Myxococcota</taxon>
        <taxon>Polyangia</taxon>
        <taxon>Polyangiales</taxon>
        <taxon>Polyangiaceae</taxon>
    </lineage>
</organism>
<keyword evidence="4" id="KW-0479">Metal-binding</keyword>
<reference evidence="9 10" key="1">
    <citation type="submission" date="2016-08" db="EMBL/GenBank/DDBJ databases">
        <title>Identification and validation of antigenic proteins from Pajaroellobacter abortibovis using de-novo genome sequence assembly and reverse vaccinology.</title>
        <authorList>
            <person name="Welly B.T."/>
            <person name="Miller M.R."/>
            <person name="Stott J.L."/>
            <person name="Blanchard M.T."/>
            <person name="Islas-Trejo A.D."/>
            <person name="O'Rourke S.M."/>
            <person name="Young A.E."/>
            <person name="Medrano J.F."/>
            <person name="Van Eenennaam A.L."/>
        </authorList>
    </citation>
    <scope>NUCLEOTIDE SEQUENCE [LARGE SCALE GENOMIC DNA]</scope>
    <source>
        <strain evidence="9 10">BTF92-0548A/99-0131</strain>
    </source>
</reference>
<keyword evidence="6" id="KW-0560">Oxidoreductase</keyword>
<gene>
    <name evidence="9" type="ORF">BCY86_04285</name>
</gene>
<evidence type="ECO:0000313" key="9">
    <source>
        <dbReference type="EMBL" id="APR99987.1"/>
    </source>
</evidence>